<evidence type="ECO:0000256" key="1">
    <source>
        <dbReference type="ARBA" id="ARBA00022448"/>
    </source>
</evidence>
<dbReference type="CDD" id="cd03255">
    <property type="entry name" value="ABC_MJ0796_LolCDE_FtsE"/>
    <property type="match status" value="1"/>
</dbReference>
<dbReference type="OrthoDB" id="9809450at2"/>
<sequence>MVSKVQSVATRPAATERILEVDDVYRHYQMGGETIAALDGVSFGIDRGEYVAIVGRSGSGKSTLMNVLGCLDQPTRGCYRLGGQDVQTLSDDALSQLRNRHIGFVFQNFQLLSRASALTNVALPLLYRGVSRREREARAREALERVRLGERVGHRPNELSGGQRQRVAIARALVGEPSLLLADEPCGNLDSATGDSIMELFAALNRAGNTIVLVTHEPDIASKCPRVIQISDGRIVSDGAPPDQSQEQRA</sequence>
<dbReference type="PANTHER" id="PTHR24220:SF86">
    <property type="entry name" value="ABC TRANSPORTER ABCH.1"/>
    <property type="match status" value="1"/>
</dbReference>
<accession>A0A2S9YLV6</accession>
<dbReference type="GO" id="GO:0005886">
    <property type="term" value="C:plasma membrane"/>
    <property type="evidence" value="ECO:0007669"/>
    <property type="project" value="TreeGrafter"/>
</dbReference>
<dbReference type="InterPro" id="IPR027417">
    <property type="entry name" value="P-loop_NTPase"/>
</dbReference>
<reference evidence="6 7" key="1">
    <citation type="submission" date="2018-03" db="EMBL/GenBank/DDBJ databases">
        <title>Draft Genome Sequences of the Obligatory Marine Myxobacteria Enhygromyxa salina SWB007.</title>
        <authorList>
            <person name="Poehlein A."/>
            <person name="Moghaddam J.A."/>
            <person name="Harms H."/>
            <person name="Alanjari M."/>
            <person name="Koenig G.M."/>
            <person name="Daniel R."/>
            <person name="Schaeberle T.F."/>
        </authorList>
    </citation>
    <scope>NUCLEOTIDE SEQUENCE [LARGE SCALE GENOMIC DNA]</scope>
    <source>
        <strain evidence="6 7">SWB007</strain>
    </source>
</reference>
<evidence type="ECO:0000256" key="3">
    <source>
        <dbReference type="ARBA" id="ARBA00022840"/>
    </source>
</evidence>
<evidence type="ECO:0000256" key="4">
    <source>
        <dbReference type="ARBA" id="ARBA00038388"/>
    </source>
</evidence>
<protein>
    <submittedName>
        <fullName evidence="6">Macrolide export ATP-binding/permease protein MacB</fullName>
        <ecNumber evidence="6">3.6.3.-</ecNumber>
    </submittedName>
</protein>
<keyword evidence="6" id="KW-0378">Hydrolase</keyword>
<dbReference type="EC" id="3.6.3.-" evidence="6"/>
<dbReference type="PANTHER" id="PTHR24220">
    <property type="entry name" value="IMPORT ATP-BINDING PROTEIN"/>
    <property type="match status" value="1"/>
</dbReference>
<comment type="similarity">
    <text evidence="4">Belongs to the ABC transporter superfamily. Macrolide exporter (TC 3.A.1.122) family.</text>
</comment>
<organism evidence="6 7">
    <name type="scientific">Enhygromyxa salina</name>
    <dbReference type="NCBI Taxonomy" id="215803"/>
    <lineage>
        <taxon>Bacteria</taxon>
        <taxon>Pseudomonadati</taxon>
        <taxon>Myxococcota</taxon>
        <taxon>Polyangia</taxon>
        <taxon>Nannocystales</taxon>
        <taxon>Nannocystaceae</taxon>
        <taxon>Enhygromyxa</taxon>
    </lineage>
</organism>
<dbReference type="SMART" id="SM00382">
    <property type="entry name" value="AAA"/>
    <property type="match status" value="1"/>
</dbReference>
<name>A0A2S9YLV6_9BACT</name>
<dbReference type="Proteomes" id="UP000238823">
    <property type="component" value="Unassembled WGS sequence"/>
</dbReference>
<keyword evidence="1" id="KW-0813">Transport</keyword>
<proteinExistence type="inferred from homology"/>
<dbReference type="GO" id="GO:0005524">
    <property type="term" value="F:ATP binding"/>
    <property type="evidence" value="ECO:0007669"/>
    <property type="project" value="UniProtKB-KW"/>
</dbReference>
<evidence type="ECO:0000313" key="7">
    <source>
        <dbReference type="Proteomes" id="UP000238823"/>
    </source>
</evidence>
<dbReference type="PROSITE" id="PS00211">
    <property type="entry name" value="ABC_TRANSPORTER_1"/>
    <property type="match status" value="1"/>
</dbReference>
<dbReference type="InterPro" id="IPR015854">
    <property type="entry name" value="ABC_transpr_LolD-like"/>
</dbReference>
<dbReference type="SUPFAM" id="SSF52540">
    <property type="entry name" value="P-loop containing nucleoside triphosphate hydrolases"/>
    <property type="match status" value="1"/>
</dbReference>
<dbReference type="InterPro" id="IPR017871">
    <property type="entry name" value="ABC_transporter-like_CS"/>
</dbReference>
<evidence type="ECO:0000313" key="6">
    <source>
        <dbReference type="EMBL" id="PRQ06077.1"/>
    </source>
</evidence>
<gene>
    <name evidence="6" type="primary">macB_4</name>
    <name evidence="6" type="ORF">ENSA7_42170</name>
</gene>
<dbReference type="EMBL" id="PVNL01000084">
    <property type="protein sequence ID" value="PRQ06077.1"/>
    <property type="molecule type" value="Genomic_DNA"/>
</dbReference>
<evidence type="ECO:0000259" key="5">
    <source>
        <dbReference type="PROSITE" id="PS50893"/>
    </source>
</evidence>
<dbReference type="Pfam" id="PF00005">
    <property type="entry name" value="ABC_tran"/>
    <property type="match status" value="1"/>
</dbReference>
<comment type="caution">
    <text evidence="6">The sequence shown here is derived from an EMBL/GenBank/DDBJ whole genome shotgun (WGS) entry which is preliminary data.</text>
</comment>
<dbReference type="PROSITE" id="PS50893">
    <property type="entry name" value="ABC_TRANSPORTER_2"/>
    <property type="match status" value="1"/>
</dbReference>
<dbReference type="GO" id="GO:0022857">
    <property type="term" value="F:transmembrane transporter activity"/>
    <property type="evidence" value="ECO:0007669"/>
    <property type="project" value="TreeGrafter"/>
</dbReference>
<dbReference type="GO" id="GO:0016887">
    <property type="term" value="F:ATP hydrolysis activity"/>
    <property type="evidence" value="ECO:0007669"/>
    <property type="project" value="InterPro"/>
</dbReference>
<dbReference type="GO" id="GO:0098796">
    <property type="term" value="C:membrane protein complex"/>
    <property type="evidence" value="ECO:0007669"/>
    <property type="project" value="UniProtKB-ARBA"/>
</dbReference>
<dbReference type="InterPro" id="IPR003439">
    <property type="entry name" value="ABC_transporter-like_ATP-bd"/>
</dbReference>
<dbReference type="InterPro" id="IPR003593">
    <property type="entry name" value="AAA+_ATPase"/>
</dbReference>
<feature type="domain" description="ABC transporter" evidence="5">
    <location>
        <begin position="19"/>
        <end position="250"/>
    </location>
</feature>
<dbReference type="AlphaFoldDB" id="A0A2S9YLV6"/>
<dbReference type="InterPro" id="IPR017911">
    <property type="entry name" value="MacB-like_ATP-bd"/>
</dbReference>
<dbReference type="FunFam" id="3.40.50.300:FF:000032">
    <property type="entry name" value="Export ABC transporter ATP-binding protein"/>
    <property type="match status" value="1"/>
</dbReference>
<evidence type="ECO:0000256" key="2">
    <source>
        <dbReference type="ARBA" id="ARBA00022741"/>
    </source>
</evidence>
<keyword evidence="3 6" id="KW-0067">ATP-binding</keyword>
<dbReference type="Gene3D" id="3.40.50.300">
    <property type="entry name" value="P-loop containing nucleotide triphosphate hydrolases"/>
    <property type="match status" value="1"/>
</dbReference>
<keyword evidence="2" id="KW-0547">Nucleotide-binding</keyword>